<dbReference type="PANTHER" id="PTHR46481">
    <property type="entry name" value="ZINC FINGER BED DOMAIN-CONTAINING PROTEIN 4"/>
    <property type="match status" value="1"/>
</dbReference>
<evidence type="ECO:0000256" key="5">
    <source>
        <dbReference type="ARBA" id="ARBA00023242"/>
    </source>
</evidence>
<comment type="caution">
    <text evidence="7">The sequence shown here is derived from an EMBL/GenBank/DDBJ whole genome shotgun (WGS) entry which is preliminary data.</text>
</comment>
<keyword evidence="8" id="KW-1185">Reference proteome</keyword>
<dbReference type="STRING" id="180088.A0A1J8QF32"/>
<comment type="subcellular location">
    <subcellularLocation>
        <location evidence="1">Nucleus</location>
    </subcellularLocation>
</comment>
<feature type="region of interest" description="Disordered" evidence="6">
    <location>
        <begin position="1"/>
        <end position="102"/>
    </location>
</feature>
<dbReference type="InterPro" id="IPR012337">
    <property type="entry name" value="RNaseH-like_sf"/>
</dbReference>
<organism evidence="7 8">
    <name type="scientific">Rhizopogon vesiculosus</name>
    <dbReference type="NCBI Taxonomy" id="180088"/>
    <lineage>
        <taxon>Eukaryota</taxon>
        <taxon>Fungi</taxon>
        <taxon>Dikarya</taxon>
        <taxon>Basidiomycota</taxon>
        <taxon>Agaricomycotina</taxon>
        <taxon>Agaricomycetes</taxon>
        <taxon>Agaricomycetidae</taxon>
        <taxon>Boletales</taxon>
        <taxon>Suillineae</taxon>
        <taxon>Rhizopogonaceae</taxon>
        <taxon>Rhizopogon</taxon>
    </lineage>
</organism>
<evidence type="ECO:0000256" key="6">
    <source>
        <dbReference type="SAM" id="MobiDB-lite"/>
    </source>
</evidence>
<dbReference type="SUPFAM" id="SSF53098">
    <property type="entry name" value="Ribonuclease H-like"/>
    <property type="match status" value="1"/>
</dbReference>
<dbReference type="SUPFAM" id="SSF140996">
    <property type="entry name" value="Hermes dimerisation domain"/>
    <property type="match status" value="1"/>
</dbReference>
<evidence type="ECO:0000256" key="4">
    <source>
        <dbReference type="ARBA" id="ARBA00022833"/>
    </source>
</evidence>
<keyword evidence="5" id="KW-0539">Nucleus</keyword>
<evidence type="ECO:0000256" key="1">
    <source>
        <dbReference type="ARBA" id="ARBA00004123"/>
    </source>
</evidence>
<feature type="compositionally biased region" description="Basic and acidic residues" evidence="6">
    <location>
        <begin position="15"/>
        <end position="39"/>
    </location>
</feature>
<evidence type="ECO:0000313" key="8">
    <source>
        <dbReference type="Proteomes" id="UP000183567"/>
    </source>
</evidence>
<dbReference type="GO" id="GO:0005634">
    <property type="term" value="C:nucleus"/>
    <property type="evidence" value="ECO:0007669"/>
    <property type="project" value="UniProtKB-SubCell"/>
</dbReference>
<dbReference type="InterPro" id="IPR052035">
    <property type="entry name" value="ZnF_BED_domain_contain"/>
</dbReference>
<name>A0A1J8QF32_9AGAM</name>
<proteinExistence type="predicted"/>
<protein>
    <recommendedName>
        <fullName evidence="9">DUF659 domain-containing protein</fullName>
    </recommendedName>
</protein>
<evidence type="ECO:0000313" key="7">
    <source>
        <dbReference type="EMBL" id="OJA08026.1"/>
    </source>
</evidence>
<accession>A0A1J8QF32</accession>
<dbReference type="PANTHER" id="PTHR46481:SF10">
    <property type="entry name" value="ZINC FINGER BED DOMAIN-CONTAINING PROTEIN 39"/>
    <property type="match status" value="1"/>
</dbReference>
<evidence type="ECO:0008006" key="9">
    <source>
        <dbReference type="Google" id="ProtNLM"/>
    </source>
</evidence>
<dbReference type="EMBL" id="LVVM01006468">
    <property type="protein sequence ID" value="OJA08026.1"/>
    <property type="molecule type" value="Genomic_DNA"/>
</dbReference>
<dbReference type="GO" id="GO:0008270">
    <property type="term" value="F:zinc ion binding"/>
    <property type="evidence" value="ECO:0007669"/>
    <property type="project" value="UniProtKB-KW"/>
</dbReference>
<sequence length="499" mass="56299">MQMTLFSGATRRITKLTDKAKAALDEKIEGSSKKRKNDDSSTSTTRKQLKKVKSTQQSGDDVDEAPSEEAPTMAQRSQPIVQTEEEEALSAKDAIVLSDDEEEEESAENELKWISPIYAFFNPTPVVETIDGCCAHSFKCTAKGCKVRIRRFLDKKDARSTGNMRKHVKICWGEEVLQAADEAKNAEEVRMKIVPSVLRNGSIMASFERKGKGQVTYSHWQHTHTETKAELVHWILESLWPFDIVKDRGFQLLMKTGRPEYYIPSPRTVSCDVRLVFARTRQQIAKMLGGYEGKMNFTTDTWTSENHRAFVAFAVHLEHKGIPLSFPLDIIEVATSHTGEQLAAVFADMLREFGISDKMLSTTCDNASNNNVMIDKLATLVPEFAGDASHTRCFLHTVNLVAKSLICEFDVSKKNAECTWDKHAEGVDDELVELSSDIEREDRQVTAQYDHDVQVSEEETQLQDNDEGWVNEVDLLSDEQSIELQKDIQPVKLVLLKVC</sequence>
<dbReference type="Proteomes" id="UP000183567">
    <property type="component" value="Unassembled WGS sequence"/>
</dbReference>
<evidence type="ECO:0000256" key="2">
    <source>
        <dbReference type="ARBA" id="ARBA00022723"/>
    </source>
</evidence>
<gene>
    <name evidence="7" type="ORF">AZE42_10848</name>
</gene>
<keyword evidence="3" id="KW-0863">Zinc-finger</keyword>
<evidence type="ECO:0000256" key="3">
    <source>
        <dbReference type="ARBA" id="ARBA00022771"/>
    </source>
</evidence>
<reference evidence="7 8" key="1">
    <citation type="submission" date="2016-03" db="EMBL/GenBank/DDBJ databases">
        <title>Comparative genomics of the ectomycorrhizal sister species Rhizopogon vinicolor and Rhizopogon vesiculosus (Basidiomycota: Boletales) reveals a divergence of the mating type B locus.</title>
        <authorList>
            <person name="Mujic A.B."/>
            <person name="Kuo A."/>
            <person name="Tritt A."/>
            <person name="Lipzen A."/>
            <person name="Chen C."/>
            <person name="Johnson J."/>
            <person name="Sharma A."/>
            <person name="Barry K."/>
            <person name="Grigoriev I.V."/>
            <person name="Spatafora J.W."/>
        </authorList>
    </citation>
    <scope>NUCLEOTIDE SEQUENCE [LARGE SCALE GENOMIC DNA]</scope>
    <source>
        <strain evidence="7 8">AM-OR11-056</strain>
    </source>
</reference>
<keyword evidence="4" id="KW-0862">Zinc</keyword>
<dbReference type="AlphaFoldDB" id="A0A1J8QF32"/>
<keyword evidence="2" id="KW-0479">Metal-binding</keyword>
<dbReference type="OrthoDB" id="2677917at2759"/>